<sequence length="129" mass="13254">MSDVNRSVPDLLGDLVQQTTTLVRKEVQLARAEMSEKVTKAGAAAGGIAVGGVLLLASLVILLEAVVAFLVTLGLSAPVAGLIVAVVVALIGYIMLQSGLKALKAGNLTPERTVHQLSRDAAAAKETVR</sequence>
<gene>
    <name evidence="2" type="ORF">EAH89_15280</name>
</gene>
<dbReference type="AlphaFoldDB" id="A0A502FWC6"/>
<feature type="transmembrane region" description="Helical" evidence="1">
    <location>
        <begin position="41"/>
        <end position="63"/>
    </location>
</feature>
<comment type="caution">
    <text evidence="2">The sequence shown here is derived from an EMBL/GenBank/DDBJ whole genome shotgun (WGS) entry which is preliminary data.</text>
</comment>
<evidence type="ECO:0000313" key="2">
    <source>
        <dbReference type="EMBL" id="TPG53805.1"/>
    </source>
</evidence>
<evidence type="ECO:0000256" key="1">
    <source>
        <dbReference type="SAM" id="Phobius"/>
    </source>
</evidence>
<name>A0A502FWC6_9PROT</name>
<evidence type="ECO:0000313" key="3">
    <source>
        <dbReference type="Proteomes" id="UP000317078"/>
    </source>
</evidence>
<dbReference type="OrthoDB" id="8253466at2"/>
<dbReference type="EMBL" id="RCZP01000014">
    <property type="protein sequence ID" value="TPG53805.1"/>
    <property type="molecule type" value="Genomic_DNA"/>
</dbReference>
<reference evidence="2 3" key="1">
    <citation type="journal article" date="2019" name="Environ. Microbiol.">
        <title>Species interactions and distinct microbial communities in high Arctic permafrost affected cryosols are associated with the CH4 and CO2 gas fluxes.</title>
        <authorList>
            <person name="Altshuler I."/>
            <person name="Hamel J."/>
            <person name="Turney S."/>
            <person name="Magnuson E."/>
            <person name="Levesque R."/>
            <person name="Greer C."/>
            <person name="Whyte L.G."/>
        </authorList>
    </citation>
    <scope>NUCLEOTIDE SEQUENCE [LARGE SCALE GENOMIC DNA]</scope>
    <source>
        <strain evidence="2 3">S9.3B</strain>
    </source>
</reference>
<dbReference type="Proteomes" id="UP000317078">
    <property type="component" value="Unassembled WGS sequence"/>
</dbReference>
<dbReference type="Pfam" id="PF07332">
    <property type="entry name" value="Phage_holin_3_6"/>
    <property type="match status" value="1"/>
</dbReference>
<proteinExistence type="predicted"/>
<keyword evidence="1" id="KW-0812">Transmembrane</keyword>
<dbReference type="InterPro" id="IPR009937">
    <property type="entry name" value="Phage_holin_3_6"/>
</dbReference>
<keyword evidence="1" id="KW-0472">Membrane</keyword>
<organism evidence="2 3">
    <name type="scientific">Muricoccus nepalensis</name>
    <dbReference type="NCBI Taxonomy" id="1854500"/>
    <lineage>
        <taxon>Bacteria</taxon>
        <taxon>Pseudomonadati</taxon>
        <taxon>Pseudomonadota</taxon>
        <taxon>Alphaproteobacteria</taxon>
        <taxon>Acetobacterales</taxon>
        <taxon>Roseomonadaceae</taxon>
        <taxon>Muricoccus</taxon>
    </lineage>
</organism>
<keyword evidence="3" id="KW-1185">Reference proteome</keyword>
<feature type="transmembrane region" description="Helical" evidence="1">
    <location>
        <begin position="69"/>
        <end position="96"/>
    </location>
</feature>
<accession>A0A502FWC6</accession>
<dbReference type="RefSeq" id="WP_140884569.1">
    <property type="nucleotide sequence ID" value="NZ_RCZP01000014.1"/>
</dbReference>
<protein>
    <submittedName>
        <fullName evidence="2">Phage holin family protein</fullName>
    </submittedName>
</protein>
<keyword evidence="1" id="KW-1133">Transmembrane helix</keyword>